<evidence type="ECO:0000256" key="3">
    <source>
        <dbReference type="ARBA" id="ARBA00020419"/>
    </source>
</evidence>
<evidence type="ECO:0000313" key="16">
    <source>
        <dbReference type="EMBL" id="SSX24861.1"/>
    </source>
</evidence>
<evidence type="ECO:0000256" key="10">
    <source>
        <dbReference type="ARBA" id="ARBA00034103"/>
    </source>
</evidence>
<evidence type="ECO:0000256" key="4">
    <source>
        <dbReference type="ARBA" id="ARBA00022487"/>
    </source>
</evidence>
<evidence type="ECO:0000256" key="6">
    <source>
        <dbReference type="ARBA" id="ARBA00022867"/>
    </source>
</evidence>
<keyword evidence="5" id="KW-0378">Hydrolase</keyword>
<dbReference type="SUPFAM" id="SSF53474">
    <property type="entry name" value="alpha/beta-Hydrolases"/>
    <property type="match status" value="1"/>
</dbReference>
<feature type="compositionally biased region" description="Low complexity" evidence="13">
    <location>
        <begin position="9"/>
        <end position="27"/>
    </location>
</feature>
<keyword evidence="14" id="KW-1133">Transmembrane helix</keyword>
<dbReference type="PRINTS" id="PR00878">
    <property type="entry name" value="CHOLNESTRASE"/>
</dbReference>
<dbReference type="PANTHER" id="PTHR43918">
    <property type="entry name" value="ACETYLCHOLINESTERASE"/>
    <property type="match status" value="1"/>
</dbReference>
<gene>
    <name evidence="16" type="primary">CSON011641</name>
</gene>
<dbReference type="InterPro" id="IPR019826">
    <property type="entry name" value="Carboxylesterase_B_AS"/>
</dbReference>
<feature type="active site" description="Charge relay system" evidence="12">
    <location>
        <position position="567"/>
    </location>
</feature>
<keyword evidence="7" id="KW-0770">Synapse</keyword>
<dbReference type="PROSITE" id="PS00941">
    <property type="entry name" value="CARBOXYLESTERASE_B_2"/>
    <property type="match status" value="1"/>
</dbReference>
<comment type="catalytic activity">
    <reaction evidence="11">
        <text>acetylcholine + H2O = choline + acetate + H(+)</text>
        <dbReference type="Rhea" id="RHEA:17561"/>
        <dbReference type="ChEBI" id="CHEBI:15354"/>
        <dbReference type="ChEBI" id="CHEBI:15355"/>
        <dbReference type="ChEBI" id="CHEBI:15377"/>
        <dbReference type="ChEBI" id="CHEBI:15378"/>
        <dbReference type="ChEBI" id="CHEBI:30089"/>
        <dbReference type="EC" id="3.1.1.7"/>
    </reaction>
</comment>
<organism evidence="16">
    <name type="scientific">Culicoides sonorensis</name>
    <name type="common">Biting midge</name>
    <dbReference type="NCBI Taxonomy" id="179676"/>
    <lineage>
        <taxon>Eukaryota</taxon>
        <taxon>Metazoa</taxon>
        <taxon>Ecdysozoa</taxon>
        <taxon>Arthropoda</taxon>
        <taxon>Hexapoda</taxon>
        <taxon>Insecta</taxon>
        <taxon>Pterygota</taxon>
        <taxon>Neoptera</taxon>
        <taxon>Endopterygota</taxon>
        <taxon>Diptera</taxon>
        <taxon>Nematocera</taxon>
        <taxon>Chironomoidea</taxon>
        <taxon>Ceratopogonidae</taxon>
        <taxon>Ceratopogoninae</taxon>
        <taxon>Culicoides</taxon>
        <taxon>Monoculicoides</taxon>
    </lineage>
</organism>
<dbReference type="InterPro" id="IPR002018">
    <property type="entry name" value="CarbesteraseB"/>
</dbReference>
<dbReference type="GO" id="GO:0003990">
    <property type="term" value="F:acetylcholinesterase activity"/>
    <property type="evidence" value="ECO:0007669"/>
    <property type="project" value="UniProtKB-EC"/>
</dbReference>
<evidence type="ECO:0000256" key="11">
    <source>
        <dbReference type="ARBA" id="ARBA00048484"/>
    </source>
</evidence>
<dbReference type="VEuPathDB" id="VectorBase:CSON011641"/>
<evidence type="ECO:0000256" key="5">
    <source>
        <dbReference type="ARBA" id="ARBA00022801"/>
    </source>
</evidence>
<name>A0A336M680_CULSO</name>
<feature type="domain" description="Carboxylesterase type B" evidence="15">
    <location>
        <begin position="103"/>
        <end position="652"/>
    </location>
</feature>
<dbReference type="EC" id="3.1.1.7" evidence="2"/>
<keyword evidence="14" id="KW-0472">Membrane</keyword>
<dbReference type="OMA" id="TFWGSEM"/>
<dbReference type="PROSITE" id="PS00122">
    <property type="entry name" value="CARBOXYLESTERASE_B_1"/>
    <property type="match status" value="1"/>
</dbReference>
<dbReference type="GO" id="GO:0005886">
    <property type="term" value="C:plasma membrane"/>
    <property type="evidence" value="ECO:0007669"/>
    <property type="project" value="TreeGrafter"/>
</dbReference>
<keyword evidence="14" id="KW-0812">Transmembrane</keyword>
<dbReference type="GO" id="GO:0019695">
    <property type="term" value="P:choline metabolic process"/>
    <property type="evidence" value="ECO:0007669"/>
    <property type="project" value="TreeGrafter"/>
</dbReference>
<keyword evidence="4" id="KW-0719">Serine esterase</keyword>
<dbReference type="Pfam" id="PF00135">
    <property type="entry name" value="COesterase"/>
    <property type="match status" value="1"/>
</dbReference>
<evidence type="ECO:0000256" key="14">
    <source>
        <dbReference type="SAM" id="Phobius"/>
    </source>
</evidence>
<feature type="region of interest" description="Disordered" evidence="13">
    <location>
        <begin position="1"/>
        <end position="27"/>
    </location>
</feature>
<evidence type="ECO:0000256" key="12">
    <source>
        <dbReference type="PIRSR" id="PIRSR600997-1"/>
    </source>
</evidence>
<feature type="active site" description="Charge relay system" evidence="12">
    <location>
        <position position="454"/>
    </location>
</feature>
<sequence>MKFKYLMHSTTSSTSPSSSSSTEHNNNNQHMQQYHHYNHRNDHYRKQHRCLALLLNKNNNNKINKFVAVSPSSSLSYSFMFYILAFITCVAFIPTTNAIIDRLVVQTSSGPIRGQSVTVHGREVHVFLGVPFAKPPVDSLRFKKPVPVEPWHGVLDATRLPNTCVQERYEYFPGFPGEEMWNPNTNVSEDCLYLNIWAPAKARLRHQRGTSKEQYHTRTSDEEESNHKLAMLVWIYGGGYMSGSSTLDIYNAEALAAVGNVIVASMQYRVGAFGFMYLAPLLPGMEDEAPGNMGLWDQALAIRWLKDNAKAFGGDSDLVTLFGESAGGSAVSLHMLSPITRGLSKRGILQSGTLNAPWSHMTSEQAVKIGTALIDDCGCNSTLLSEQPNTVMNCMRNVDSKTISVQQWNSYSGILGFPSAPTIDGVFMPSDPITMLMEADLEGIDILVGSNRDEGTYFLLYDFIDYFEKEGSTALPREKFLEIINQIFSKASEPEREAIRFMYTSWENNDGYQNQYQIGKAVGDHFFICPTNEYSIGMADRGAKVRYYYFTHRSSTSLWGEWMGVLHGDEVEYVFGHPINDSSKHRPKERDLSHRIVMSVSNFARTGNPALEGEHWPMYTKDNPIYYIWNAEDDIRSDRYGRGPMSAECAFWNDYLPRLRAWADTTPQSLQCDITSEPINGSLASIAISKSTVTYTIFLISAYQIIQLW</sequence>
<comment type="similarity">
    <text evidence="1">Belongs to the type-B carboxylesterase/lipase family.</text>
</comment>
<dbReference type="GO" id="GO:0001507">
    <property type="term" value="P:acetylcholine catabolic process in synaptic cleft"/>
    <property type="evidence" value="ECO:0007669"/>
    <property type="project" value="InterPro"/>
</dbReference>
<evidence type="ECO:0000256" key="7">
    <source>
        <dbReference type="ARBA" id="ARBA00023018"/>
    </source>
</evidence>
<dbReference type="InterPro" id="IPR001445">
    <property type="entry name" value="Acylcholinesterase_insect"/>
</dbReference>
<dbReference type="FunFam" id="3.40.50.1820:FF:000029">
    <property type="entry name" value="Acetylcholinesterase"/>
    <property type="match status" value="1"/>
</dbReference>
<dbReference type="PRINTS" id="PR00880">
    <property type="entry name" value="ACHEINSECT"/>
</dbReference>
<dbReference type="InterPro" id="IPR029058">
    <property type="entry name" value="AB_hydrolase_fold"/>
</dbReference>
<accession>A0A336M680</accession>
<dbReference type="EMBL" id="UFQT01000513">
    <property type="protein sequence ID" value="SSX24861.1"/>
    <property type="molecule type" value="Genomic_DNA"/>
</dbReference>
<dbReference type="InterPro" id="IPR019819">
    <property type="entry name" value="Carboxylesterase_B_CS"/>
</dbReference>
<evidence type="ECO:0000256" key="1">
    <source>
        <dbReference type="ARBA" id="ARBA00005964"/>
    </source>
</evidence>
<protein>
    <recommendedName>
        <fullName evidence="3">Acetylcholinesterase</fullName>
        <ecNumber evidence="2">3.1.1.7</ecNumber>
    </recommendedName>
</protein>
<feature type="transmembrane region" description="Helical" evidence="14">
    <location>
        <begin position="79"/>
        <end position="100"/>
    </location>
</feature>
<reference evidence="16" key="1">
    <citation type="submission" date="2018-07" db="EMBL/GenBank/DDBJ databases">
        <authorList>
            <person name="Quirk P.G."/>
            <person name="Krulwich T.A."/>
        </authorList>
    </citation>
    <scope>NUCLEOTIDE SEQUENCE</scope>
</reference>
<dbReference type="GO" id="GO:0045202">
    <property type="term" value="C:synapse"/>
    <property type="evidence" value="ECO:0007669"/>
    <property type="project" value="UniProtKB-SubCell"/>
</dbReference>
<evidence type="ECO:0000256" key="8">
    <source>
        <dbReference type="ARBA" id="ARBA00023157"/>
    </source>
</evidence>
<feature type="active site" description="Acyl-ester intermediate" evidence="12">
    <location>
        <position position="325"/>
    </location>
</feature>
<keyword evidence="8" id="KW-1015">Disulfide bond</keyword>
<keyword evidence="6" id="KW-0531">Neurotransmitter degradation</keyword>
<proteinExistence type="inferred from homology"/>
<comment type="subcellular location">
    <subcellularLocation>
        <location evidence="10">Synapse</location>
    </subcellularLocation>
</comment>
<evidence type="ECO:0000256" key="9">
    <source>
        <dbReference type="ARBA" id="ARBA00023180"/>
    </source>
</evidence>
<evidence type="ECO:0000256" key="13">
    <source>
        <dbReference type="SAM" id="MobiDB-lite"/>
    </source>
</evidence>
<keyword evidence="9" id="KW-0325">Glycoprotein</keyword>
<dbReference type="AlphaFoldDB" id="A0A336M680"/>
<dbReference type="GO" id="GO:0043083">
    <property type="term" value="C:synaptic cleft"/>
    <property type="evidence" value="ECO:0007669"/>
    <property type="project" value="GOC"/>
</dbReference>
<dbReference type="InterPro" id="IPR000997">
    <property type="entry name" value="Cholinesterase"/>
</dbReference>
<dbReference type="InterPro" id="IPR050654">
    <property type="entry name" value="AChE-related_enzymes"/>
</dbReference>
<dbReference type="PANTHER" id="PTHR43918:SF13">
    <property type="entry name" value="ACETYLCHOLINESTERASE"/>
    <property type="match status" value="1"/>
</dbReference>
<evidence type="ECO:0000256" key="2">
    <source>
        <dbReference type="ARBA" id="ARBA00013276"/>
    </source>
</evidence>
<evidence type="ECO:0000259" key="15">
    <source>
        <dbReference type="Pfam" id="PF00135"/>
    </source>
</evidence>
<dbReference type="Gene3D" id="3.40.50.1820">
    <property type="entry name" value="alpha/beta hydrolase"/>
    <property type="match status" value="1"/>
</dbReference>
<dbReference type="GO" id="GO:0005615">
    <property type="term" value="C:extracellular space"/>
    <property type="evidence" value="ECO:0007669"/>
    <property type="project" value="TreeGrafter"/>
</dbReference>